<evidence type="ECO:0000313" key="3">
    <source>
        <dbReference type="Proteomes" id="UP001152484"/>
    </source>
</evidence>
<gene>
    <name evidence="2" type="ORF">CEURO_LOCUS7206</name>
</gene>
<evidence type="ECO:0000313" key="2">
    <source>
        <dbReference type="EMBL" id="CAH9079725.1"/>
    </source>
</evidence>
<sequence length="174" mass="20065">MFSAKRFLSPSHDDIVVKFTQLVQRSDVSSYVENFEEIKSLVRAKHPAITEDFYISCFLKGLKEELRAPLQLFKPETLTMAINQAKLLENTLEIWGRKEKIAQKNAVVHFAGSRVNGPENWKNSLNTGRENSRPSVKKLTKEEYNARKEKGLCFTCNEKYTRTQMFKSVPVGFE</sequence>
<dbReference type="AlphaFoldDB" id="A0A9P0YY19"/>
<keyword evidence="3" id="KW-1185">Reference proteome</keyword>
<protein>
    <recommendedName>
        <fullName evidence="4">Ty3 transposon capsid-like protein domain-containing protein</fullName>
    </recommendedName>
</protein>
<comment type="caution">
    <text evidence="2">The sequence shown here is derived from an EMBL/GenBank/DDBJ whole genome shotgun (WGS) entry which is preliminary data.</text>
</comment>
<dbReference type="Proteomes" id="UP001152484">
    <property type="component" value="Unassembled WGS sequence"/>
</dbReference>
<evidence type="ECO:0008006" key="4">
    <source>
        <dbReference type="Google" id="ProtNLM"/>
    </source>
</evidence>
<dbReference type="OrthoDB" id="1306147at2759"/>
<proteinExistence type="predicted"/>
<name>A0A9P0YY19_CUSEU</name>
<organism evidence="2 3">
    <name type="scientific">Cuscuta europaea</name>
    <name type="common">European dodder</name>
    <dbReference type="NCBI Taxonomy" id="41803"/>
    <lineage>
        <taxon>Eukaryota</taxon>
        <taxon>Viridiplantae</taxon>
        <taxon>Streptophyta</taxon>
        <taxon>Embryophyta</taxon>
        <taxon>Tracheophyta</taxon>
        <taxon>Spermatophyta</taxon>
        <taxon>Magnoliopsida</taxon>
        <taxon>eudicotyledons</taxon>
        <taxon>Gunneridae</taxon>
        <taxon>Pentapetalae</taxon>
        <taxon>asterids</taxon>
        <taxon>lamiids</taxon>
        <taxon>Solanales</taxon>
        <taxon>Convolvulaceae</taxon>
        <taxon>Cuscuteae</taxon>
        <taxon>Cuscuta</taxon>
        <taxon>Cuscuta subgen. Cuscuta</taxon>
    </lineage>
</organism>
<dbReference type="EMBL" id="CAMAPE010000011">
    <property type="protein sequence ID" value="CAH9079725.1"/>
    <property type="molecule type" value="Genomic_DNA"/>
</dbReference>
<accession>A0A9P0YY19</accession>
<feature type="region of interest" description="Disordered" evidence="1">
    <location>
        <begin position="119"/>
        <end position="138"/>
    </location>
</feature>
<evidence type="ECO:0000256" key="1">
    <source>
        <dbReference type="SAM" id="MobiDB-lite"/>
    </source>
</evidence>
<reference evidence="2" key="1">
    <citation type="submission" date="2022-07" db="EMBL/GenBank/DDBJ databases">
        <authorList>
            <person name="Macas J."/>
            <person name="Novak P."/>
            <person name="Neumann P."/>
        </authorList>
    </citation>
    <scope>NUCLEOTIDE SEQUENCE</scope>
</reference>